<dbReference type="PANTHER" id="PTHR28255">
    <property type="match status" value="1"/>
</dbReference>
<dbReference type="PIRSF" id="PIRSF008757">
    <property type="entry name" value="UCP008757"/>
    <property type="match status" value="1"/>
</dbReference>
<organism evidence="1 2">
    <name type="scientific">Daedalea quercina L-15889</name>
    <dbReference type="NCBI Taxonomy" id="1314783"/>
    <lineage>
        <taxon>Eukaryota</taxon>
        <taxon>Fungi</taxon>
        <taxon>Dikarya</taxon>
        <taxon>Basidiomycota</taxon>
        <taxon>Agaricomycotina</taxon>
        <taxon>Agaricomycetes</taxon>
        <taxon>Polyporales</taxon>
        <taxon>Fomitopsis</taxon>
    </lineage>
</organism>
<dbReference type="STRING" id="1314783.A0A165NI32"/>
<accession>A0A165NI32</accession>
<dbReference type="GO" id="GO:0072380">
    <property type="term" value="C:TRC complex"/>
    <property type="evidence" value="ECO:0007669"/>
    <property type="project" value="TreeGrafter"/>
</dbReference>
<dbReference type="InterPro" id="IPR005624">
    <property type="entry name" value="PduO/GlcC-like"/>
</dbReference>
<dbReference type="AlphaFoldDB" id="A0A165NI32"/>
<evidence type="ECO:0000313" key="2">
    <source>
        <dbReference type="Proteomes" id="UP000076727"/>
    </source>
</evidence>
<keyword evidence="2" id="KW-1185">Reference proteome</keyword>
<reference evidence="1 2" key="1">
    <citation type="journal article" date="2016" name="Mol. Biol. Evol.">
        <title>Comparative Genomics of Early-Diverging Mushroom-Forming Fungi Provides Insights into the Origins of Lignocellulose Decay Capabilities.</title>
        <authorList>
            <person name="Nagy L.G."/>
            <person name="Riley R."/>
            <person name="Tritt A."/>
            <person name="Adam C."/>
            <person name="Daum C."/>
            <person name="Floudas D."/>
            <person name="Sun H."/>
            <person name="Yadav J.S."/>
            <person name="Pangilinan J."/>
            <person name="Larsson K.H."/>
            <person name="Matsuura K."/>
            <person name="Barry K."/>
            <person name="Labutti K."/>
            <person name="Kuo R."/>
            <person name="Ohm R.A."/>
            <person name="Bhattacharya S.S."/>
            <person name="Shirouzu T."/>
            <person name="Yoshinaga Y."/>
            <person name="Martin F.M."/>
            <person name="Grigoriev I.V."/>
            <person name="Hibbett D.S."/>
        </authorList>
    </citation>
    <scope>NUCLEOTIDE SEQUENCE [LARGE SCALE GENOMIC DNA]</scope>
    <source>
        <strain evidence="1 2">L-15889</strain>
    </source>
</reference>
<protein>
    <recommendedName>
        <fullName evidence="3">DUF336-domain-containing protein</fullName>
    </recommendedName>
</protein>
<dbReference type="InterPro" id="IPR010371">
    <property type="entry name" value="YBR137W-like"/>
</dbReference>
<dbReference type="OrthoDB" id="2209940at2759"/>
<gene>
    <name evidence="1" type="ORF">DAEQUDRAFT_751893</name>
</gene>
<sequence length="176" mass="19169">MALVPIRAPPTDLADIAAEEARCTFTRFTADTAWTLGSMLRARLRQASTRPAVVNITLANSDQLLFHAATGPGTGPDNDQWVARKRRAVLRWSASTWALHNKYKGDELLFASKFQLGPRGGDYAIHGGGFPVRVKGVEGVVGVIVVSGLTMQEDHEVIVEVVEEYLKKVANGEIQD</sequence>
<dbReference type="Gene3D" id="3.30.450.150">
    <property type="entry name" value="Haem-degrading domain"/>
    <property type="match status" value="1"/>
</dbReference>
<dbReference type="PANTHER" id="PTHR28255:SF1">
    <property type="entry name" value="UPF0303 PROTEIN YBR137W"/>
    <property type="match status" value="1"/>
</dbReference>
<evidence type="ECO:0008006" key="3">
    <source>
        <dbReference type="Google" id="ProtNLM"/>
    </source>
</evidence>
<dbReference type="SUPFAM" id="SSF143744">
    <property type="entry name" value="GlcG-like"/>
    <property type="match status" value="1"/>
</dbReference>
<dbReference type="EMBL" id="KV429081">
    <property type="protein sequence ID" value="KZT66998.1"/>
    <property type="molecule type" value="Genomic_DNA"/>
</dbReference>
<name>A0A165NI32_9APHY</name>
<proteinExistence type="predicted"/>
<dbReference type="Pfam" id="PF03928">
    <property type="entry name" value="HbpS-like"/>
    <property type="match status" value="1"/>
</dbReference>
<evidence type="ECO:0000313" key="1">
    <source>
        <dbReference type="EMBL" id="KZT66998.1"/>
    </source>
</evidence>
<dbReference type="GO" id="GO:0006620">
    <property type="term" value="P:post-translational protein targeting to endoplasmic reticulum membrane"/>
    <property type="evidence" value="ECO:0007669"/>
    <property type="project" value="TreeGrafter"/>
</dbReference>
<dbReference type="Proteomes" id="UP000076727">
    <property type="component" value="Unassembled WGS sequence"/>
</dbReference>
<dbReference type="InterPro" id="IPR038084">
    <property type="entry name" value="PduO/GlcC-like_sf"/>
</dbReference>